<comment type="caution">
    <text evidence="3">The sequence shown here is derived from an EMBL/GenBank/DDBJ whole genome shotgun (WGS) entry which is preliminary data.</text>
</comment>
<proteinExistence type="predicted"/>
<organism evidence="3 4">
    <name type="scientific">Parabacteroides segnis</name>
    <dbReference type="NCBI Taxonomy" id="2763058"/>
    <lineage>
        <taxon>Bacteria</taxon>
        <taxon>Pseudomonadati</taxon>
        <taxon>Bacteroidota</taxon>
        <taxon>Bacteroidia</taxon>
        <taxon>Bacteroidales</taxon>
        <taxon>Tannerellaceae</taxon>
        <taxon>Parabacteroides</taxon>
    </lineage>
</organism>
<evidence type="ECO:0000256" key="2">
    <source>
        <dbReference type="SAM" id="SignalP"/>
    </source>
</evidence>
<evidence type="ECO:0000313" key="4">
    <source>
        <dbReference type="Proteomes" id="UP000644010"/>
    </source>
</evidence>
<feature type="signal peptide" evidence="2">
    <location>
        <begin position="1"/>
        <end position="24"/>
    </location>
</feature>
<feature type="chain" id="PRO_5045596573" evidence="2">
    <location>
        <begin position="25"/>
        <end position="293"/>
    </location>
</feature>
<sequence>MKITNYCSMLIALMVITTSFPSCDGGEGDPIPNREEQNDGNDNKDDGKDNPGIVTESPYKPCFTANKVKELVIEEIKRDPNIPSRTESYYYHNIFSYDNSGRICEHKRFTENSNNIQIENITYVGDTIKRTYPDERGLDSFLLLNSEGYISDANGSISSRKYDKSGYLVGYYLAGYNDGNCTLNYENGNLVRESAPINTYVCSYTEHLNNTSLDLSYFLVRREGSTLISVPTDIEGKRSKNLPAKWEYVRGTIWTTYSYEFDSDNRVVQITSKHESDFSDYPTMTIYYVTYMD</sequence>
<evidence type="ECO:0000256" key="1">
    <source>
        <dbReference type="SAM" id="MobiDB-lite"/>
    </source>
</evidence>
<reference evidence="3 4" key="1">
    <citation type="submission" date="2020-08" db="EMBL/GenBank/DDBJ databases">
        <title>Genome public.</title>
        <authorList>
            <person name="Liu C."/>
            <person name="Sun Q."/>
        </authorList>
    </citation>
    <scope>NUCLEOTIDE SEQUENCE [LARGE SCALE GENOMIC DNA]</scope>
    <source>
        <strain evidence="3 4">BX2</strain>
    </source>
</reference>
<keyword evidence="2" id="KW-0732">Signal</keyword>
<keyword evidence="4" id="KW-1185">Reference proteome</keyword>
<feature type="region of interest" description="Disordered" evidence="1">
    <location>
        <begin position="24"/>
        <end position="55"/>
    </location>
</feature>
<name>A0ABR7DVC6_9BACT</name>
<accession>A0ABR7DVC6</accession>
<feature type="compositionally biased region" description="Basic and acidic residues" evidence="1">
    <location>
        <begin position="32"/>
        <end position="49"/>
    </location>
</feature>
<dbReference type="CDD" id="cd12871">
    <property type="entry name" value="Bacuni_01323_like"/>
    <property type="match status" value="1"/>
</dbReference>
<dbReference type="Proteomes" id="UP000644010">
    <property type="component" value="Unassembled WGS sequence"/>
</dbReference>
<evidence type="ECO:0000313" key="3">
    <source>
        <dbReference type="EMBL" id="MBC5641440.1"/>
    </source>
</evidence>
<dbReference type="RefSeq" id="WP_186957927.1">
    <property type="nucleotide sequence ID" value="NZ_JACOOI010000001.1"/>
</dbReference>
<protein>
    <submittedName>
        <fullName evidence="3">DUF4595 domain-containing protein</fullName>
    </submittedName>
</protein>
<gene>
    <name evidence="3" type="ORF">H8S77_00865</name>
</gene>
<dbReference type="EMBL" id="JACOOI010000001">
    <property type="protein sequence ID" value="MBC5641440.1"/>
    <property type="molecule type" value="Genomic_DNA"/>
</dbReference>